<evidence type="ECO:0000259" key="3">
    <source>
        <dbReference type="Pfam" id="PF00248"/>
    </source>
</evidence>
<dbReference type="RefSeq" id="WP_179567675.1">
    <property type="nucleotide sequence ID" value="NZ_JACBZY010000001.1"/>
</dbReference>
<dbReference type="InterPro" id="IPR023210">
    <property type="entry name" value="NADP_OxRdtase_dom"/>
</dbReference>
<dbReference type="PANTHER" id="PTHR43625">
    <property type="entry name" value="AFLATOXIN B1 ALDEHYDE REDUCTASE"/>
    <property type="match status" value="1"/>
</dbReference>
<dbReference type="InterPro" id="IPR020471">
    <property type="entry name" value="AKR"/>
</dbReference>
<evidence type="ECO:0000256" key="1">
    <source>
        <dbReference type="ARBA" id="ARBA00023002"/>
    </source>
</evidence>
<dbReference type="Proteomes" id="UP000553888">
    <property type="component" value="Unassembled WGS sequence"/>
</dbReference>
<protein>
    <submittedName>
        <fullName evidence="4">Aryl-alcohol dehydrogenase-like predicted oxidoreductase</fullName>
    </submittedName>
</protein>
<accession>A0A852YP03</accession>
<evidence type="ECO:0000313" key="4">
    <source>
        <dbReference type="EMBL" id="NYG99459.1"/>
    </source>
</evidence>
<dbReference type="Gene3D" id="3.20.20.100">
    <property type="entry name" value="NADP-dependent oxidoreductase domain"/>
    <property type="match status" value="1"/>
</dbReference>
<comment type="caution">
    <text evidence="4">The sequence shown here is derived from an EMBL/GenBank/DDBJ whole genome shotgun (WGS) entry which is preliminary data.</text>
</comment>
<sequence>MTDTTASATPDDRPIPGGAFPLGPRPVARIGFGAMQLGELPGRALPSDEEATAVLRRAVELGVDHIDTSHFYGDDTANRRIRTALGSADDIAIATKVGAVRASDPDAPVPLVVAQKPAELRAQVEQNLRTLGRDHLDLVNLRRTDAGHGIIATGDQIVPLDDQLGEMIAMRDEGLIRSIGLSNVDAAQLRQALPAGIGEIQNAYSLVARGDEDLLALALEHGIAWVPFFPLGSAFPNAPKVAEQPAVQRVAAAVGATPAQVGLAWLLAHAPNVLLIPGTGSVDHLEQNVAAGAVELTPEQVAELDAIADGTPA</sequence>
<keyword evidence="5" id="KW-1185">Reference proteome</keyword>
<gene>
    <name evidence="4" type="ORF">BJ979_002085</name>
</gene>
<dbReference type="AlphaFoldDB" id="A0A852YP03"/>
<dbReference type="Pfam" id="PF00248">
    <property type="entry name" value="Aldo_ket_red"/>
    <property type="match status" value="1"/>
</dbReference>
<evidence type="ECO:0000313" key="5">
    <source>
        <dbReference type="Proteomes" id="UP000553888"/>
    </source>
</evidence>
<keyword evidence="1" id="KW-0560">Oxidoreductase</keyword>
<feature type="region of interest" description="Disordered" evidence="2">
    <location>
        <begin position="1"/>
        <end position="22"/>
    </location>
</feature>
<organism evidence="4 5">
    <name type="scientific">Schumannella luteola</name>
    <dbReference type="NCBI Taxonomy" id="472059"/>
    <lineage>
        <taxon>Bacteria</taxon>
        <taxon>Bacillati</taxon>
        <taxon>Actinomycetota</taxon>
        <taxon>Actinomycetes</taxon>
        <taxon>Micrococcales</taxon>
        <taxon>Microbacteriaceae</taxon>
        <taxon>Schumannella</taxon>
    </lineage>
</organism>
<name>A0A852YP03_9MICO</name>
<evidence type="ECO:0000256" key="2">
    <source>
        <dbReference type="SAM" id="MobiDB-lite"/>
    </source>
</evidence>
<proteinExistence type="predicted"/>
<dbReference type="SUPFAM" id="SSF51430">
    <property type="entry name" value="NAD(P)-linked oxidoreductase"/>
    <property type="match status" value="1"/>
</dbReference>
<dbReference type="PRINTS" id="PR00069">
    <property type="entry name" value="ALDKETRDTASE"/>
</dbReference>
<dbReference type="InterPro" id="IPR050791">
    <property type="entry name" value="Aldo-Keto_reductase"/>
</dbReference>
<dbReference type="EMBL" id="JACBZY010000001">
    <property type="protein sequence ID" value="NYG99459.1"/>
    <property type="molecule type" value="Genomic_DNA"/>
</dbReference>
<feature type="domain" description="NADP-dependent oxidoreductase" evidence="3">
    <location>
        <begin position="29"/>
        <end position="308"/>
    </location>
</feature>
<dbReference type="GO" id="GO:0016491">
    <property type="term" value="F:oxidoreductase activity"/>
    <property type="evidence" value="ECO:0007669"/>
    <property type="project" value="UniProtKB-KW"/>
</dbReference>
<reference evidence="4 5" key="1">
    <citation type="submission" date="2020-07" db="EMBL/GenBank/DDBJ databases">
        <title>Sequencing the genomes of 1000 actinobacteria strains.</title>
        <authorList>
            <person name="Klenk H.-P."/>
        </authorList>
    </citation>
    <scope>NUCLEOTIDE SEQUENCE [LARGE SCALE GENOMIC DNA]</scope>
    <source>
        <strain evidence="4 5">DSM 23141</strain>
    </source>
</reference>
<dbReference type="PANTHER" id="PTHR43625:SF40">
    <property type="entry name" value="ALDO-KETO REDUCTASE YAKC [NADP(+)]"/>
    <property type="match status" value="1"/>
</dbReference>
<dbReference type="InterPro" id="IPR036812">
    <property type="entry name" value="NAD(P)_OxRdtase_dom_sf"/>
</dbReference>
<dbReference type="GO" id="GO:0005737">
    <property type="term" value="C:cytoplasm"/>
    <property type="evidence" value="ECO:0007669"/>
    <property type="project" value="TreeGrafter"/>
</dbReference>
<dbReference type="CDD" id="cd19088">
    <property type="entry name" value="AKR_AKR13B1"/>
    <property type="match status" value="1"/>
</dbReference>